<keyword evidence="10" id="KW-1185">Reference proteome</keyword>
<accession>A0ABR1YHS2</accession>
<dbReference type="PANTHER" id="PTHR24058:SF28">
    <property type="entry name" value="SERINE_THREONINE-PROTEIN KINASE MINIBRAIN"/>
    <property type="match status" value="1"/>
</dbReference>
<evidence type="ECO:0000256" key="1">
    <source>
        <dbReference type="ARBA" id="ARBA00022527"/>
    </source>
</evidence>
<keyword evidence="4" id="KW-0418">Kinase</keyword>
<sequence length="445" mass="49397">MLLTGGFPNSDQAASYFNGPRSLYRIHLGDCLKEGRYKILHKLGVGCHSTVWAARDQNEHRYVVLKITRVAVPGHERRRESDMLQSMAAPHPRKKEPGSQHLIRMLDHFMLEGLAGYHDCFVLELVGQKVDLYVEEQTSGRCRLPARVAKRVAKEALMGLDNLHKRGIVHGDIRTGNLAFILPPSVHSTSETAFCTALGSPQICPVVSGDGEPIGPEKPAYIVAPASFPKELALCSQPVKLIDFGESFSSAETPRRLSVDGPSVAATIAQAPGVVFGEPLDHRIDLWSMGVMLFELITGVHLFAYERKSPATQINEMLHLAPDALPARWQSQWRAMCAEQAFPWHSHSPAAALSTATRAMPHEENAQQRQESLAEDGDNSLRDHLAKEYFERTRRFDLADGEENDFFTESDIAKIGELISKLIRLEPAARVSVADVLADSWWDDV</sequence>
<dbReference type="SUPFAM" id="SSF56112">
    <property type="entry name" value="Protein kinase-like (PK-like)"/>
    <property type="match status" value="1"/>
</dbReference>
<evidence type="ECO:0000313" key="9">
    <source>
        <dbReference type="EMBL" id="KAK8229405.1"/>
    </source>
</evidence>
<dbReference type="Gene3D" id="3.30.200.20">
    <property type="entry name" value="Phosphorylase Kinase, domain 1"/>
    <property type="match status" value="1"/>
</dbReference>
<dbReference type="Pfam" id="PF00069">
    <property type="entry name" value="Pkinase"/>
    <property type="match status" value="2"/>
</dbReference>
<evidence type="ECO:0000313" key="10">
    <source>
        <dbReference type="Proteomes" id="UP001492380"/>
    </source>
</evidence>
<dbReference type="SMART" id="SM00220">
    <property type="entry name" value="S_TKc"/>
    <property type="match status" value="1"/>
</dbReference>
<dbReference type="InterPro" id="IPR011009">
    <property type="entry name" value="Kinase-like_dom_sf"/>
</dbReference>
<dbReference type="PANTHER" id="PTHR24058">
    <property type="entry name" value="DUAL SPECIFICITY PROTEIN KINASE"/>
    <property type="match status" value="1"/>
</dbReference>
<protein>
    <submittedName>
        <fullName evidence="9">Kinase-like domain-containing protein</fullName>
    </submittedName>
</protein>
<evidence type="ECO:0000256" key="4">
    <source>
        <dbReference type="ARBA" id="ARBA00022777"/>
    </source>
</evidence>
<dbReference type="InterPro" id="IPR000719">
    <property type="entry name" value="Prot_kinase_dom"/>
</dbReference>
<evidence type="ECO:0000256" key="2">
    <source>
        <dbReference type="ARBA" id="ARBA00022679"/>
    </source>
</evidence>
<keyword evidence="2" id="KW-0808">Transferase</keyword>
<dbReference type="EMBL" id="JBBWRZ010000009">
    <property type="protein sequence ID" value="KAK8229405.1"/>
    <property type="molecule type" value="Genomic_DNA"/>
</dbReference>
<dbReference type="PROSITE" id="PS00107">
    <property type="entry name" value="PROTEIN_KINASE_ATP"/>
    <property type="match status" value="1"/>
</dbReference>
<keyword evidence="3 6" id="KW-0547">Nucleotide-binding</keyword>
<dbReference type="PROSITE" id="PS50011">
    <property type="entry name" value="PROTEIN_KINASE_DOM"/>
    <property type="match status" value="1"/>
</dbReference>
<evidence type="ECO:0000256" key="7">
    <source>
        <dbReference type="SAM" id="MobiDB-lite"/>
    </source>
</evidence>
<dbReference type="Gene3D" id="1.10.510.10">
    <property type="entry name" value="Transferase(Phosphotransferase) domain 1"/>
    <property type="match status" value="1"/>
</dbReference>
<dbReference type="InterPro" id="IPR050494">
    <property type="entry name" value="Ser_Thr_dual-spec_kinase"/>
</dbReference>
<comment type="caution">
    <text evidence="9">The sequence shown here is derived from an EMBL/GenBank/DDBJ whole genome shotgun (WGS) entry which is preliminary data.</text>
</comment>
<name>A0ABR1YHS2_9PEZI</name>
<evidence type="ECO:0000256" key="3">
    <source>
        <dbReference type="ARBA" id="ARBA00022741"/>
    </source>
</evidence>
<reference evidence="9 10" key="1">
    <citation type="submission" date="2024-04" db="EMBL/GenBank/DDBJ databases">
        <title>Phyllosticta paracitricarpa is synonymous to the EU quarantine fungus P. citricarpa based on phylogenomic analyses.</title>
        <authorList>
            <consortium name="Lawrence Berkeley National Laboratory"/>
            <person name="Van Ingen-Buijs V.A."/>
            <person name="Van Westerhoven A.C."/>
            <person name="Haridas S."/>
            <person name="Skiadas P."/>
            <person name="Martin F."/>
            <person name="Groenewald J.Z."/>
            <person name="Crous P.W."/>
            <person name="Seidl M.F."/>
        </authorList>
    </citation>
    <scope>NUCLEOTIDE SEQUENCE [LARGE SCALE GENOMIC DNA]</scope>
    <source>
        <strain evidence="9 10">CBS 123374</strain>
    </source>
</reference>
<keyword evidence="1" id="KW-0723">Serine/threonine-protein kinase</keyword>
<evidence type="ECO:0000259" key="8">
    <source>
        <dbReference type="PROSITE" id="PS50011"/>
    </source>
</evidence>
<feature type="binding site" evidence="6">
    <location>
        <position position="66"/>
    </location>
    <ligand>
        <name>ATP</name>
        <dbReference type="ChEBI" id="CHEBI:30616"/>
    </ligand>
</feature>
<evidence type="ECO:0000256" key="6">
    <source>
        <dbReference type="PROSITE-ProRule" id="PRU10141"/>
    </source>
</evidence>
<gene>
    <name evidence="9" type="ORF">HDK90DRAFT_558160</name>
</gene>
<organism evidence="9 10">
    <name type="scientific">Phyllosticta capitalensis</name>
    <dbReference type="NCBI Taxonomy" id="121624"/>
    <lineage>
        <taxon>Eukaryota</taxon>
        <taxon>Fungi</taxon>
        <taxon>Dikarya</taxon>
        <taxon>Ascomycota</taxon>
        <taxon>Pezizomycotina</taxon>
        <taxon>Dothideomycetes</taxon>
        <taxon>Dothideomycetes incertae sedis</taxon>
        <taxon>Botryosphaeriales</taxon>
        <taxon>Phyllostictaceae</taxon>
        <taxon>Phyllosticta</taxon>
    </lineage>
</organism>
<evidence type="ECO:0000256" key="5">
    <source>
        <dbReference type="ARBA" id="ARBA00022840"/>
    </source>
</evidence>
<feature type="domain" description="Protein kinase" evidence="8">
    <location>
        <begin position="37"/>
        <end position="442"/>
    </location>
</feature>
<dbReference type="InterPro" id="IPR017441">
    <property type="entry name" value="Protein_kinase_ATP_BS"/>
</dbReference>
<feature type="region of interest" description="Disordered" evidence="7">
    <location>
        <begin position="76"/>
        <end position="98"/>
    </location>
</feature>
<keyword evidence="5 6" id="KW-0067">ATP-binding</keyword>
<proteinExistence type="predicted"/>
<dbReference type="Proteomes" id="UP001492380">
    <property type="component" value="Unassembled WGS sequence"/>
</dbReference>